<dbReference type="AlphaFoldDB" id="A0A7S2SIP6"/>
<dbReference type="EMBL" id="HBHK01022436">
    <property type="protein sequence ID" value="CAD9700412.1"/>
    <property type="molecule type" value="Transcribed_RNA"/>
</dbReference>
<sequence length="105" mass="11993">MRDAIDLTVAPGNPKQVILSVRSLSTACQNAPRSSQGFAGNSIVSRMYYNIINRLWFASCNKLLLIIDSRLQEPNNYNNNKLKFNLKLSMRPVRRSIFCWESSLL</sequence>
<protein>
    <submittedName>
        <fullName evidence="1">Uncharacterized protein</fullName>
    </submittedName>
</protein>
<name>A0A7S2SIP6_9STRA</name>
<gene>
    <name evidence="1" type="ORF">QSP1433_LOCUS14237</name>
</gene>
<proteinExistence type="predicted"/>
<organism evidence="1">
    <name type="scientific">Mucochytrium quahogii</name>
    <dbReference type="NCBI Taxonomy" id="96639"/>
    <lineage>
        <taxon>Eukaryota</taxon>
        <taxon>Sar</taxon>
        <taxon>Stramenopiles</taxon>
        <taxon>Bigyra</taxon>
        <taxon>Labyrinthulomycetes</taxon>
        <taxon>Thraustochytrida</taxon>
        <taxon>Thraustochytriidae</taxon>
        <taxon>Mucochytrium</taxon>
    </lineage>
</organism>
<evidence type="ECO:0000313" key="1">
    <source>
        <dbReference type="EMBL" id="CAD9700412.1"/>
    </source>
</evidence>
<reference evidence="1" key="1">
    <citation type="submission" date="2021-01" db="EMBL/GenBank/DDBJ databases">
        <authorList>
            <person name="Corre E."/>
            <person name="Pelletier E."/>
            <person name="Niang G."/>
            <person name="Scheremetjew M."/>
            <person name="Finn R."/>
            <person name="Kale V."/>
            <person name="Holt S."/>
            <person name="Cochrane G."/>
            <person name="Meng A."/>
            <person name="Brown T."/>
            <person name="Cohen L."/>
        </authorList>
    </citation>
    <scope>NUCLEOTIDE SEQUENCE</scope>
    <source>
        <strain evidence="1">NY070348D</strain>
    </source>
</reference>
<accession>A0A7S2SIP6</accession>